<dbReference type="Gene3D" id="3.40.50.1980">
    <property type="entry name" value="Nitrogenase molybdenum iron protein domain"/>
    <property type="match status" value="2"/>
</dbReference>
<name>E3CWU1_9BACT</name>
<dbReference type="InterPro" id="IPR050902">
    <property type="entry name" value="ABC_Transporter_SBP"/>
</dbReference>
<dbReference type="eggNOG" id="COG0614">
    <property type="taxonomic scope" value="Bacteria"/>
</dbReference>
<protein>
    <submittedName>
        <fullName evidence="3">Periplasmic binding protein</fullName>
    </submittedName>
</protein>
<dbReference type="PROSITE" id="PS50983">
    <property type="entry name" value="FE_B12_PBP"/>
    <property type="match status" value="1"/>
</dbReference>
<dbReference type="Pfam" id="PF01497">
    <property type="entry name" value="Peripla_BP_2"/>
    <property type="match status" value="1"/>
</dbReference>
<dbReference type="HOGENOM" id="CLU_038034_2_5_0"/>
<reference evidence="3 4" key="1">
    <citation type="journal article" date="2010" name="Stand. Genomic Sci.">
        <title>Non-contiguous finished genome sequence of Aminomonas paucivorans type strain (GLU-3).</title>
        <authorList>
            <person name="Pitluck S."/>
            <person name="Yasawong M."/>
            <person name="Held B."/>
            <person name="Lapidus A."/>
            <person name="Nolan M."/>
            <person name="Copeland A."/>
            <person name="Lucas S."/>
            <person name="Del Rio T.G."/>
            <person name="Tice H."/>
            <person name="Cheng J.F."/>
            <person name="Chertkov O."/>
            <person name="Goodwin L."/>
            <person name="Tapia R."/>
            <person name="Han C."/>
            <person name="Liolios K."/>
            <person name="Ivanova N."/>
            <person name="Mavromatis K."/>
            <person name="Ovchinnikova G."/>
            <person name="Pati A."/>
            <person name="Chen A."/>
            <person name="Palaniappan K."/>
            <person name="Land M."/>
            <person name="Hauser L."/>
            <person name="Chang Y.J."/>
            <person name="Jeffries C.D."/>
            <person name="Pukall R."/>
            <person name="Spring S."/>
            <person name="Rohde M."/>
            <person name="Sikorski J."/>
            <person name="Goker M."/>
            <person name="Woyke T."/>
            <person name="Bristow J."/>
            <person name="Eisen J.A."/>
            <person name="Markowitz V."/>
            <person name="Hugenholtz P."/>
            <person name="Kyrpides N.C."/>
            <person name="Klenk H.P."/>
        </authorList>
    </citation>
    <scope>NUCLEOTIDE SEQUENCE [LARGE SCALE GENOMIC DNA]</scope>
    <source>
        <strain evidence="3 4">DSM 12260</strain>
    </source>
</reference>
<dbReference type="STRING" id="584708.Apau_0159"/>
<feature type="transmembrane region" description="Helical" evidence="1">
    <location>
        <begin position="36"/>
        <end position="57"/>
    </location>
</feature>
<sequence length="340" mass="36146">MTLIHNLPTAPTELSTKLSTPVDDSPDPGDFLLRGLPVLVLLSLLLVLLPGTGAAALRVRDDAGRTVTLPRPASRIVSLYVAHTENLVALGAKGQLAGVSAADDSAWAGPARRLPLKPDVEALLALRPDLVVLRPLQLQMQPQLLGQLERFHIPVAVLEPPAWGNLASYLNRLGALTGRTAEARRVGERTVALTDRARRRHQSEPRPGVFLVTTARTLTTCSPGCWADRLLEAAGAENLASDARPLSPGSAVASFGDERLLGLGNRLRLVLVQQGAMNALPASELARDPRLSALEAVRAGRVRDVPEAFVSRPSVLRLPKALALLESLVDGAREGGKAKP</sequence>
<accession>E3CWU1</accession>
<keyword evidence="1" id="KW-0812">Transmembrane</keyword>
<dbReference type="Proteomes" id="UP000005096">
    <property type="component" value="Chromosome"/>
</dbReference>
<evidence type="ECO:0000313" key="3">
    <source>
        <dbReference type="EMBL" id="EFQ22596.1"/>
    </source>
</evidence>
<dbReference type="RefSeq" id="WP_006299740.1">
    <property type="nucleotide sequence ID" value="NZ_CM001022.1"/>
</dbReference>
<dbReference type="SUPFAM" id="SSF53807">
    <property type="entry name" value="Helical backbone' metal receptor"/>
    <property type="match status" value="1"/>
</dbReference>
<dbReference type="OrthoDB" id="9816357at2"/>
<organism evidence="3 4">
    <name type="scientific">Aminomonas paucivorans DSM 12260</name>
    <dbReference type="NCBI Taxonomy" id="584708"/>
    <lineage>
        <taxon>Bacteria</taxon>
        <taxon>Thermotogati</taxon>
        <taxon>Synergistota</taxon>
        <taxon>Synergistia</taxon>
        <taxon>Synergistales</taxon>
        <taxon>Synergistaceae</taxon>
        <taxon>Aminomonas</taxon>
    </lineage>
</organism>
<dbReference type="PANTHER" id="PTHR30535">
    <property type="entry name" value="VITAMIN B12-BINDING PROTEIN"/>
    <property type="match status" value="1"/>
</dbReference>
<feature type="domain" description="Fe/B12 periplasmic-binding" evidence="2">
    <location>
        <begin position="75"/>
        <end position="333"/>
    </location>
</feature>
<evidence type="ECO:0000313" key="4">
    <source>
        <dbReference type="Proteomes" id="UP000005096"/>
    </source>
</evidence>
<dbReference type="AlphaFoldDB" id="E3CWU1"/>
<evidence type="ECO:0000259" key="2">
    <source>
        <dbReference type="PROSITE" id="PS50983"/>
    </source>
</evidence>
<evidence type="ECO:0000256" key="1">
    <source>
        <dbReference type="SAM" id="Phobius"/>
    </source>
</evidence>
<gene>
    <name evidence="3" type="ORF">Apau_0159</name>
</gene>
<dbReference type="PaxDb" id="584708-Apau_0159"/>
<dbReference type="EMBL" id="CM001022">
    <property type="protein sequence ID" value="EFQ22596.1"/>
    <property type="molecule type" value="Genomic_DNA"/>
</dbReference>
<dbReference type="GO" id="GO:0071281">
    <property type="term" value="P:cellular response to iron ion"/>
    <property type="evidence" value="ECO:0007669"/>
    <property type="project" value="TreeGrafter"/>
</dbReference>
<dbReference type="InterPro" id="IPR002491">
    <property type="entry name" value="ABC_transptr_periplasmic_BD"/>
</dbReference>
<keyword evidence="1" id="KW-0472">Membrane</keyword>
<proteinExistence type="predicted"/>
<dbReference type="PANTHER" id="PTHR30535:SF34">
    <property type="entry name" value="MOLYBDATE-BINDING PROTEIN MOLA"/>
    <property type="match status" value="1"/>
</dbReference>
<keyword evidence="1" id="KW-1133">Transmembrane helix</keyword>
<keyword evidence="4" id="KW-1185">Reference proteome</keyword>